<evidence type="ECO:0000313" key="11">
    <source>
        <dbReference type="EMBL" id="KKL76259.1"/>
    </source>
</evidence>
<gene>
    <name evidence="11" type="ORF">LCGC14_2046680</name>
</gene>
<name>A0A0F9EQG3_9ZZZZ</name>
<keyword evidence="6" id="KW-0680">Restriction system</keyword>
<dbReference type="Gene3D" id="3.40.50.150">
    <property type="entry name" value="Vaccinia Virus protein VP39"/>
    <property type="match status" value="1"/>
</dbReference>
<dbReference type="PRINTS" id="PR00508">
    <property type="entry name" value="S21N4MTFRASE"/>
</dbReference>
<evidence type="ECO:0000256" key="2">
    <source>
        <dbReference type="ARBA" id="ARBA00012185"/>
    </source>
</evidence>
<comment type="catalytic activity">
    <reaction evidence="8">
        <text>a 2'-deoxycytidine in DNA + S-adenosyl-L-methionine = an N(4)-methyl-2'-deoxycytidine in DNA + S-adenosyl-L-homocysteine + H(+)</text>
        <dbReference type="Rhea" id="RHEA:16857"/>
        <dbReference type="Rhea" id="RHEA-COMP:11369"/>
        <dbReference type="Rhea" id="RHEA-COMP:13674"/>
        <dbReference type="ChEBI" id="CHEBI:15378"/>
        <dbReference type="ChEBI" id="CHEBI:57856"/>
        <dbReference type="ChEBI" id="CHEBI:59789"/>
        <dbReference type="ChEBI" id="CHEBI:85452"/>
        <dbReference type="ChEBI" id="CHEBI:137933"/>
        <dbReference type="EC" id="2.1.1.113"/>
    </reaction>
</comment>
<protein>
    <recommendedName>
        <fullName evidence="2">site-specific DNA-methyltransferase (cytosine-N(4)-specific)</fullName>
        <ecNumber evidence="2">2.1.1.113</ecNumber>
    </recommendedName>
</protein>
<comment type="caution">
    <text evidence="11">The sequence shown here is derived from an EMBL/GenBank/DDBJ whole genome shotgun (WGS) entry which is preliminary data.</text>
</comment>
<feature type="domain" description="DNA methylase N-4/N-6" evidence="10">
    <location>
        <begin position="25"/>
        <end position="330"/>
    </location>
</feature>
<keyword evidence="4" id="KW-0808">Transferase</keyword>
<dbReference type="SUPFAM" id="SSF53335">
    <property type="entry name" value="S-adenosyl-L-methionine-dependent methyltransferases"/>
    <property type="match status" value="1"/>
</dbReference>
<feature type="compositionally biased region" description="Polar residues" evidence="9">
    <location>
        <begin position="206"/>
        <end position="219"/>
    </location>
</feature>
<dbReference type="GO" id="GO:0009307">
    <property type="term" value="P:DNA restriction-modification system"/>
    <property type="evidence" value="ECO:0007669"/>
    <property type="project" value="UniProtKB-KW"/>
</dbReference>
<evidence type="ECO:0000256" key="3">
    <source>
        <dbReference type="ARBA" id="ARBA00022603"/>
    </source>
</evidence>
<dbReference type="PROSITE" id="PS00093">
    <property type="entry name" value="N4_MTASE"/>
    <property type="match status" value="1"/>
</dbReference>
<evidence type="ECO:0000256" key="6">
    <source>
        <dbReference type="ARBA" id="ARBA00022747"/>
    </source>
</evidence>
<dbReference type="AlphaFoldDB" id="A0A0F9EQG3"/>
<dbReference type="EC" id="2.1.1.113" evidence="2"/>
<evidence type="ECO:0000256" key="9">
    <source>
        <dbReference type="SAM" id="MobiDB-lite"/>
    </source>
</evidence>
<feature type="region of interest" description="Disordered" evidence="9">
    <location>
        <begin position="196"/>
        <end position="255"/>
    </location>
</feature>
<keyword evidence="5" id="KW-0949">S-adenosyl-L-methionine</keyword>
<evidence type="ECO:0000256" key="8">
    <source>
        <dbReference type="ARBA" id="ARBA00049120"/>
    </source>
</evidence>
<accession>A0A0F9EQG3</accession>
<comment type="similarity">
    <text evidence="1">Belongs to the N(4)/N(6)-methyltransferase family. N(4) subfamily.</text>
</comment>
<organism evidence="11">
    <name type="scientific">marine sediment metagenome</name>
    <dbReference type="NCBI Taxonomy" id="412755"/>
    <lineage>
        <taxon>unclassified sequences</taxon>
        <taxon>metagenomes</taxon>
        <taxon>ecological metagenomes</taxon>
    </lineage>
</organism>
<evidence type="ECO:0000259" key="10">
    <source>
        <dbReference type="Pfam" id="PF01555"/>
    </source>
</evidence>
<dbReference type="GO" id="GO:0003677">
    <property type="term" value="F:DNA binding"/>
    <property type="evidence" value="ECO:0007669"/>
    <property type="project" value="UniProtKB-KW"/>
</dbReference>
<evidence type="ECO:0000256" key="1">
    <source>
        <dbReference type="ARBA" id="ARBA00010203"/>
    </source>
</evidence>
<dbReference type="GO" id="GO:0015667">
    <property type="term" value="F:site-specific DNA-methyltransferase (cytosine-N4-specific) activity"/>
    <property type="evidence" value="ECO:0007669"/>
    <property type="project" value="UniProtKB-EC"/>
</dbReference>
<proteinExistence type="inferred from homology"/>
<keyword evidence="3" id="KW-0489">Methyltransferase</keyword>
<dbReference type="InterPro" id="IPR017985">
    <property type="entry name" value="MeTrfase_CN4_CS"/>
</dbReference>
<evidence type="ECO:0000256" key="4">
    <source>
        <dbReference type="ARBA" id="ARBA00022679"/>
    </source>
</evidence>
<keyword evidence="7" id="KW-0238">DNA-binding</keyword>
<dbReference type="InterPro" id="IPR002941">
    <property type="entry name" value="DNA_methylase_N4/N6"/>
</dbReference>
<evidence type="ECO:0000256" key="7">
    <source>
        <dbReference type="ARBA" id="ARBA00023125"/>
    </source>
</evidence>
<dbReference type="Pfam" id="PF01555">
    <property type="entry name" value="N6_N4_Mtase"/>
    <property type="match status" value="1"/>
</dbReference>
<dbReference type="EMBL" id="LAZR01024103">
    <property type="protein sequence ID" value="KKL76259.1"/>
    <property type="molecule type" value="Genomic_DNA"/>
</dbReference>
<dbReference type="GO" id="GO:0032259">
    <property type="term" value="P:methylation"/>
    <property type="evidence" value="ECO:0007669"/>
    <property type="project" value="UniProtKB-KW"/>
</dbReference>
<evidence type="ECO:0000256" key="5">
    <source>
        <dbReference type="ARBA" id="ARBA00022691"/>
    </source>
</evidence>
<reference evidence="11" key="1">
    <citation type="journal article" date="2015" name="Nature">
        <title>Complex archaea that bridge the gap between prokaryotes and eukaryotes.</title>
        <authorList>
            <person name="Spang A."/>
            <person name="Saw J.H."/>
            <person name="Jorgensen S.L."/>
            <person name="Zaremba-Niedzwiedzka K."/>
            <person name="Martijn J."/>
            <person name="Lind A.E."/>
            <person name="van Eijk R."/>
            <person name="Schleper C."/>
            <person name="Guy L."/>
            <person name="Ettema T.J."/>
        </authorList>
    </citation>
    <scope>NUCLEOTIDE SEQUENCE</scope>
</reference>
<dbReference type="InterPro" id="IPR029063">
    <property type="entry name" value="SAM-dependent_MTases_sf"/>
</dbReference>
<dbReference type="GO" id="GO:0008170">
    <property type="term" value="F:N-methyltransferase activity"/>
    <property type="evidence" value="ECO:0007669"/>
    <property type="project" value="InterPro"/>
</dbReference>
<dbReference type="InterPro" id="IPR001091">
    <property type="entry name" value="RM_Methyltransferase"/>
</dbReference>
<sequence>MNEKMVVDIISGDARHIPFPDKYFHCAVTSPPYWGLRDYGLGPDSLGLEPTPEVYVQHLVDIFREVRRTLRDDGTLWLIIGDSYAGSGKGRMGDGTHAAKHGEKQHTNTGTLLGNLSHGFSDNDLKPKDLVGIPWMVAFALRADGWYLRSDIIWHKPNVMPESVQDRPTKAHEYLFLLSKSKKYYYDADAIREPTIGTNHHDLTDPSYQAPGQTRQTGSRGPASHKGSHFNRGKTAEHQLGRASSAPRQDNPIGRNKRSVWNIATQPYPGAHFAVFPEKLVGPCILAGCPEGGVVLDPFAGAGTVGVVVQKLGRNAVLIDAKPEYCKLALERIK</sequence>